<evidence type="ECO:0000256" key="1">
    <source>
        <dbReference type="SAM" id="MobiDB-lite"/>
    </source>
</evidence>
<gene>
    <name evidence="2" type="ORF">AVDCRST_MAG22-2487</name>
</gene>
<dbReference type="AlphaFoldDB" id="A0A6J4PNY9"/>
<feature type="region of interest" description="Disordered" evidence="1">
    <location>
        <begin position="319"/>
        <end position="341"/>
    </location>
</feature>
<reference evidence="2" key="1">
    <citation type="submission" date="2020-02" db="EMBL/GenBank/DDBJ databases">
        <authorList>
            <person name="Meier V. D."/>
        </authorList>
    </citation>
    <scope>NUCLEOTIDE SEQUENCE</scope>
    <source>
        <strain evidence="2">AVDCRST_MAG22</strain>
    </source>
</reference>
<feature type="compositionally biased region" description="Basic residues" evidence="1">
    <location>
        <begin position="209"/>
        <end position="219"/>
    </location>
</feature>
<feature type="non-terminal residue" evidence="2">
    <location>
        <position position="1"/>
    </location>
</feature>
<proteinExistence type="predicted"/>
<evidence type="ECO:0000313" key="2">
    <source>
        <dbReference type="EMBL" id="CAA9419967.1"/>
    </source>
</evidence>
<organism evidence="2">
    <name type="scientific">uncultured Rubrobacteraceae bacterium</name>
    <dbReference type="NCBI Taxonomy" id="349277"/>
    <lineage>
        <taxon>Bacteria</taxon>
        <taxon>Bacillati</taxon>
        <taxon>Actinomycetota</taxon>
        <taxon>Rubrobacteria</taxon>
        <taxon>Rubrobacterales</taxon>
        <taxon>Rubrobacteraceae</taxon>
        <taxon>environmental samples</taxon>
    </lineage>
</organism>
<feature type="compositionally biased region" description="Basic and acidic residues" evidence="1">
    <location>
        <begin position="231"/>
        <end position="242"/>
    </location>
</feature>
<feature type="compositionally biased region" description="Basic and acidic residues" evidence="1">
    <location>
        <begin position="110"/>
        <end position="124"/>
    </location>
</feature>
<dbReference type="GO" id="GO:0005524">
    <property type="term" value="F:ATP binding"/>
    <property type="evidence" value="ECO:0007669"/>
    <property type="project" value="UniProtKB-KW"/>
</dbReference>
<feature type="compositionally biased region" description="Basic and acidic residues" evidence="1">
    <location>
        <begin position="54"/>
        <end position="74"/>
    </location>
</feature>
<feature type="non-terminal residue" evidence="2">
    <location>
        <position position="341"/>
    </location>
</feature>
<protein>
    <submittedName>
        <fullName evidence="2">Oligopeptide transport ATP-binding protein OppD</fullName>
    </submittedName>
</protein>
<keyword evidence="2" id="KW-0067">ATP-binding</keyword>
<keyword evidence="2" id="KW-0547">Nucleotide-binding</keyword>
<name>A0A6J4PNY9_9ACTN</name>
<sequence>AGRRRDPLGGGPEDLLRHPRRRGAGGEGRLLRPQARRDARHRRRVGERQVGGGQEHHAPQPRDEHDSAGRRDPAGRGGPAHGLREADAGHQGAEDSDGLPGPDDIAGPDDADRAPDRREPEKAPRHVRPPGRRAGGGAAEAGRHTQRRGAAQAVPPPVLRGHAPEGRHSHSARLRPADPYSRRADDRARRDDPGPDPRAHARAAGPLGHVHHPHNPRPRRGGEHGPPGGGDVRRQDRRDGYGARDLLQPPDAIHLGPARLDTAAQRRQEPGADPDPGHPAGRHEPPEGLPLHLPLPLRHEGLRRRDAGAHDVLAGALGRLLAAPPDGPEGRAAGQGKRSAV</sequence>
<feature type="region of interest" description="Disordered" evidence="1">
    <location>
        <begin position="1"/>
        <end position="302"/>
    </location>
</feature>
<dbReference type="EMBL" id="CADCUV010000114">
    <property type="protein sequence ID" value="CAA9419967.1"/>
    <property type="molecule type" value="Genomic_DNA"/>
</dbReference>
<accession>A0A6J4PNY9</accession>
<feature type="compositionally biased region" description="Basic and acidic residues" evidence="1">
    <location>
        <begin position="180"/>
        <end position="199"/>
    </location>
</feature>